<dbReference type="InterPro" id="IPR052512">
    <property type="entry name" value="4CMD/NDH-1_regulator"/>
</dbReference>
<dbReference type="InterPro" id="IPR029032">
    <property type="entry name" value="AhpD-like"/>
</dbReference>
<dbReference type="SUPFAM" id="SSF69118">
    <property type="entry name" value="AhpD-like"/>
    <property type="match status" value="1"/>
</dbReference>
<dbReference type="GO" id="GO:0051920">
    <property type="term" value="F:peroxiredoxin activity"/>
    <property type="evidence" value="ECO:0007669"/>
    <property type="project" value="InterPro"/>
</dbReference>
<comment type="caution">
    <text evidence="2">The sequence shown here is derived from an EMBL/GenBank/DDBJ whole genome shotgun (WGS) entry which is preliminary data.</text>
</comment>
<keyword evidence="3" id="KW-1185">Reference proteome</keyword>
<feature type="domain" description="Carboxymuconolactone decarboxylase-like" evidence="1">
    <location>
        <begin position="42"/>
        <end position="121"/>
    </location>
</feature>
<evidence type="ECO:0000313" key="3">
    <source>
        <dbReference type="Proteomes" id="UP000198615"/>
    </source>
</evidence>
<sequence length="137" mass="15403">MSTRPEFQTELFEKGVAMRREVLGDAHVDRSLAGVTDLTATLQKMVTEWAWGDIWQRPVLSKQERSMLNIGMLTALNRSHELRAHVRGALRNGVTEEKVVEIILQTAIYCGFPAALDSMRTVAETIEDYRKEVGAAD</sequence>
<dbReference type="Gene3D" id="1.20.1290.10">
    <property type="entry name" value="AhpD-like"/>
    <property type="match status" value="1"/>
</dbReference>
<organism evidence="2 3">
    <name type="scientific">Thalassobaculum litoreum DSM 18839</name>
    <dbReference type="NCBI Taxonomy" id="1123362"/>
    <lineage>
        <taxon>Bacteria</taxon>
        <taxon>Pseudomonadati</taxon>
        <taxon>Pseudomonadota</taxon>
        <taxon>Alphaproteobacteria</taxon>
        <taxon>Rhodospirillales</taxon>
        <taxon>Thalassobaculaceae</taxon>
        <taxon>Thalassobaculum</taxon>
    </lineage>
</organism>
<dbReference type="RefSeq" id="WP_028792932.1">
    <property type="nucleotide sequence ID" value="NZ_FNBW01000011.1"/>
</dbReference>
<dbReference type="PANTHER" id="PTHR33570">
    <property type="entry name" value="4-CARBOXYMUCONOLACTONE DECARBOXYLASE FAMILY PROTEIN"/>
    <property type="match status" value="1"/>
</dbReference>
<dbReference type="EMBL" id="FNBW01000011">
    <property type="protein sequence ID" value="SDG16713.1"/>
    <property type="molecule type" value="Genomic_DNA"/>
</dbReference>
<dbReference type="InterPro" id="IPR003779">
    <property type="entry name" value="CMD-like"/>
</dbReference>
<name>A0A8G2F4F9_9PROT</name>
<dbReference type="Pfam" id="PF02627">
    <property type="entry name" value="CMD"/>
    <property type="match status" value="1"/>
</dbReference>
<dbReference type="Proteomes" id="UP000198615">
    <property type="component" value="Unassembled WGS sequence"/>
</dbReference>
<proteinExistence type="predicted"/>
<accession>A0A8G2F4F9</accession>
<protein>
    <submittedName>
        <fullName evidence="2">4-carboxymuconolactone decarboxylase</fullName>
    </submittedName>
</protein>
<reference evidence="2 3" key="1">
    <citation type="submission" date="2016-10" db="EMBL/GenBank/DDBJ databases">
        <authorList>
            <person name="Varghese N."/>
            <person name="Submissions S."/>
        </authorList>
    </citation>
    <scope>NUCLEOTIDE SEQUENCE [LARGE SCALE GENOMIC DNA]</scope>
    <source>
        <strain evidence="2 3">DSM 18839</strain>
    </source>
</reference>
<dbReference type="PANTHER" id="PTHR33570:SF2">
    <property type="entry name" value="CARBOXYMUCONOLACTONE DECARBOXYLASE-LIKE DOMAIN-CONTAINING PROTEIN"/>
    <property type="match status" value="1"/>
</dbReference>
<gene>
    <name evidence="2" type="ORF">SAMN05660686_03589</name>
</gene>
<evidence type="ECO:0000313" key="2">
    <source>
        <dbReference type="EMBL" id="SDG16713.1"/>
    </source>
</evidence>
<evidence type="ECO:0000259" key="1">
    <source>
        <dbReference type="Pfam" id="PF02627"/>
    </source>
</evidence>
<dbReference type="AlphaFoldDB" id="A0A8G2F4F9"/>
<dbReference type="OrthoDB" id="7507676at2"/>